<protein>
    <submittedName>
        <fullName evidence="2">Uncharacterized protein</fullName>
    </submittedName>
</protein>
<keyword evidence="3" id="KW-1185">Reference proteome</keyword>
<dbReference type="OrthoDB" id="3170343at2759"/>
<dbReference type="Proteomes" id="UP000250043">
    <property type="component" value="Unassembled WGS sequence"/>
</dbReference>
<gene>
    <name evidence="2" type="ORF">OBBRIDRAFT_798432</name>
</gene>
<feature type="compositionally biased region" description="Polar residues" evidence="1">
    <location>
        <begin position="7"/>
        <end position="25"/>
    </location>
</feature>
<proteinExistence type="predicted"/>
<reference evidence="2 3" key="1">
    <citation type="submission" date="2016-07" db="EMBL/GenBank/DDBJ databases">
        <title>Draft genome of the white-rot fungus Obba rivulosa 3A-2.</title>
        <authorList>
            <consortium name="DOE Joint Genome Institute"/>
            <person name="Miettinen O."/>
            <person name="Riley R."/>
            <person name="Acob R."/>
            <person name="Barry K."/>
            <person name="Cullen D."/>
            <person name="De Vries R."/>
            <person name="Hainaut M."/>
            <person name="Hatakka A."/>
            <person name="Henrissat B."/>
            <person name="Hilden K."/>
            <person name="Kuo R."/>
            <person name="Labutti K."/>
            <person name="Lipzen A."/>
            <person name="Makela M.R."/>
            <person name="Sandor L."/>
            <person name="Spatafora J.W."/>
            <person name="Grigoriev I.V."/>
            <person name="Hibbett D.S."/>
        </authorList>
    </citation>
    <scope>NUCLEOTIDE SEQUENCE [LARGE SCALE GENOMIC DNA]</scope>
    <source>
        <strain evidence="2 3">3A-2</strain>
    </source>
</reference>
<dbReference type="EMBL" id="KV722602">
    <property type="protein sequence ID" value="OCH85202.1"/>
    <property type="molecule type" value="Genomic_DNA"/>
</dbReference>
<name>A0A8E2ANF8_9APHY</name>
<evidence type="ECO:0000313" key="3">
    <source>
        <dbReference type="Proteomes" id="UP000250043"/>
    </source>
</evidence>
<feature type="compositionally biased region" description="Polar residues" evidence="1">
    <location>
        <begin position="93"/>
        <end position="106"/>
    </location>
</feature>
<evidence type="ECO:0000256" key="1">
    <source>
        <dbReference type="SAM" id="MobiDB-lite"/>
    </source>
</evidence>
<feature type="region of interest" description="Disordered" evidence="1">
    <location>
        <begin position="1"/>
        <end position="195"/>
    </location>
</feature>
<feature type="compositionally biased region" description="Basic and acidic residues" evidence="1">
    <location>
        <begin position="177"/>
        <end position="187"/>
    </location>
</feature>
<organism evidence="2 3">
    <name type="scientific">Obba rivulosa</name>
    <dbReference type="NCBI Taxonomy" id="1052685"/>
    <lineage>
        <taxon>Eukaryota</taxon>
        <taxon>Fungi</taxon>
        <taxon>Dikarya</taxon>
        <taxon>Basidiomycota</taxon>
        <taxon>Agaricomycotina</taxon>
        <taxon>Agaricomycetes</taxon>
        <taxon>Polyporales</taxon>
        <taxon>Gelatoporiaceae</taxon>
        <taxon>Obba</taxon>
    </lineage>
</organism>
<feature type="compositionally biased region" description="Low complexity" evidence="1">
    <location>
        <begin position="126"/>
        <end position="141"/>
    </location>
</feature>
<feature type="compositionally biased region" description="Polar residues" evidence="1">
    <location>
        <begin position="33"/>
        <end position="81"/>
    </location>
</feature>
<evidence type="ECO:0000313" key="2">
    <source>
        <dbReference type="EMBL" id="OCH85202.1"/>
    </source>
</evidence>
<accession>A0A8E2ANF8</accession>
<dbReference type="AlphaFoldDB" id="A0A8E2ANF8"/>
<feature type="compositionally biased region" description="Gly residues" evidence="1">
    <location>
        <begin position="142"/>
        <end position="151"/>
    </location>
</feature>
<feature type="compositionally biased region" description="Gly residues" evidence="1">
    <location>
        <begin position="109"/>
        <end position="125"/>
    </location>
</feature>
<sequence length="195" mass="20178">MSYGRQGRNTESWSNDPNNFSNTGNRFGGNARNDPSMNPSGQDFVTDDPTSQARVNPDPGSTSWDQSPDTPRGQQSGNNQFGDHWTAARGDNYGTTDYQGNTSSIDNPGAGGDFGATGRGSGAGAGQMDQDGAGQRDQGYAPSGGGSGQGTGQPSLGQRLKGTTEKLAGHLMGDTSKVQHGEARKTGGDQTGTNW</sequence>